<protein>
    <recommendedName>
        <fullName evidence="4">DUF2057 domain-containing protein</fullName>
    </recommendedName>
</protein>
<keyword evidence="1" id="KW-0732">Signal</keyword>
<accession>A0A081K8A5</accession>
<feature type="signal peptide" evidence="1">
    <location>
        <begin position="1"/>
        <end position="22"/>
    </location>
</feature>
<proteinExistence type="predicted"/>
<reference evidence="2 3" key="1">
    <citation type="submission" date="2014-06" db="EMBL/GenBank/DDBJ databases">
        <title>Whole Genome Sequences of Three Symbiotic Endozoicomonas Bacteria.</title>
        <authorList>
            <person name="Neave M.J."/>
            <person name="Apprill A."/>
            <person name="Voolstra C.R."/>
        </authorList>
    </citation>
    <scope>NUCLEOTIDE SEQUENCE [LARGE SCALE GENOMIC DNA]</scope>
    <source>
        <strain evidence="2 3">DSM 22380</strain>
    </source>
</reference>
<evidence type="ECO:0000256" key="1">
    <source>
        <dbReference type="SAM" id="SignalP"/>
    </source>
</evidence>
<gene>
    <name evidence="2" type="ORF">GV64_06240</name>
</gene>
<feature type="chain" id="PRO_5001758791" description="DUF2057 domain-containing protein" evidence="1">
    <location>
        <begin position="23"/>
        <end position="222"/>
    </location>
</feature>
<name>A0A081K8A5_9GAMM</name>
<evidence type="ECO:0000313" key="3">
    <source>
        <dbReference type="Proteomes" id="UP000027997"/>
    </source>
</evidence>
<comment type="caution">
    <text evidence="2">The sequence shown here is derived from an EMBL/GenBank/DDBJ whole genome shotgun (WGS) entry which is preliminary data.</text>
</comment>
<keyword evidence="3" id="KW-1185">Reference proteome</keyword>
<organism evidence="2 3">
    <name type="scientific">Endozoicomonas elysicola</name>
    <dbReference type="NCBI Taxonomy" id="305900"/>
    <lineage>
        <taxon>Bacteria</taxon>
        <taxon>Pseudomonadati</taxon>
        <taxon>Pseudomonadota</taxon>
        <taxon>Gammaproteobacteria</taxon>
        <taxon>Oceanospirillales</taxon>
        <taxon>Endozoicomonadaceae</taxon>
        <taxon>Endozoicomonas</taxon>
    </lineage>
</organism>
<sequence>MFRYMKIFSSNLLLLLSSIVLGDELFGAEANQFHCGSMIVELQEDWSIVSIDIKKGSLQNARLYQQKEGDESAFVPKFANTTLAHFKQAIDDGKVEKLSIMEFPLEAEMVIAQPHGSNITTFHLTKGVCNALQTGQTSVTLKAGNPMSITVYQSERDSHSKLTDLHKKANYTPAYVLLPFNDPDSQESNHNWTKELKDTLTDTITEKLSQKAAQQTIENWFK</sequence>
<evidence type="ECO:0008006" key="4">
    <source>
        <dbReference type="Google" id="ProtNLM"/>
    </source>
</evidence>
<evidence type="ECO:0000313" key="2">
    <source>
        <dbReference type="EMBL" id="KEI70381.1"/>
    </source>
</evidence>
<dbReference type="EMBL" id="JOJP01000001">
    <property type="protein sequence ID" value="KEI70381.1"/>
    <property type="molecule type" value="Genomic_DNA"/>
</dbReference>
<dbReference type="AlphaFoldDB" id="A0A081K8A5"/>
<dbReference type="Proteomes" id="UP000027997">
    <property type="component" value="Unassembled WGS sequence"/>
</dbReference>